<proteinExistence type="predicted"/>
<dbReference type="InterPro" id="IPR006578">
    <property type="entry name" value="MADF-dom"/>
</dbReference>
<evidence type="ECO:0000256" key="1">
    <source>
        <dbReference type="PROSITE-ProRule" id="PRU00371"/>
    </source>
</evidence>
<dbReference type="RefSeq" id="XP_016933391.3">
    <property type="nucleotide sequence ID" value="XM_017077902.4"/>
</dbReference>
<dbReference type="GO" id="GO:0006357">
    <property type="term" value="P:regulation of transcription by RNA polymerase II"/>
    <property type="evidence" value="ECO:0007669"/>
    <property type="project" value="TreeGrafter"/>
</dbReference>
<protein>
    <submittedName>
        <fullName evidence="6">Apolipoprotein A-IV</fullName>
    </submittedName>
</protein>
<feature type="domain" description="BESS" evidence="4">
    <location>
        <begin position="250"/>
        <end position="289"/>
    </location>
</feature>
<sequence length="349" mass="39551">MDMHRLIYEVKQRPALWDSTHPDHANRPETQRLWNLVAENVGLGVDVCRGKWKNLRCSYRRKNRRSGVLKLQAAPSPGHQWSYAEAMAFLDGQRLSKDDRDSSNNEEEEAEGAMKTEPETIISTFKSEQTSVADEMEADNDALMREFQDVSTPQALRRLSESISLASAAAEEQLPLPQPPTASRLGPGLTINPHLHQGSAMAAAAASSCHCAKRVDEQVNFLESLEREEQQLMQSTSQDLARCKSVIHVGDSDYNYLVSFVPLMKQMTPIQNVFFRAKMGELLLQTMQQPPVQQQPMQQQQQPQPMQLQQQQQQQQQQQLQLQPSQMLLNQQQMALDQAQVSTSSTNWN</sequence>
<reference evidence="6" key="1">
    <citation type="submission" date="2025-08" db="UniProtKB">
        <authorList>
            <consortium name="RefSeq"/>
        </authorList>
    </citation>
    <scope>IDENTIFICATION</scope>
</reference>
<comment type="subcellular location">
    <subcellularLocation>
        <location evidence="1">Nucleus</location>
    </subcellularLocation>
</comment>
<dbReference type="GO" id="GO:0005667">
    <property type="term" value="C:transcription regulator complex"/>
    <property type="evidence" value="ECO:0007669"/>
    <property type="project" value="TreeGrafter"/>
</dbReference>
<evidence type="ECO:0000313" key="5">
    <source>
        <dbReference type="Proteomes" id="UP001652628"/>
    </source>
</evidence>
<evidence type="ECO:0000259" key="4">
    <source>
        <dbReference type="PROSITE" id="PS51031"/>
    </source>
</evidence>
<feature type="region of interest" description="Disordered" evidence="2">
    <location>
        <begin position="95"/>
        <end position="115"/>
    </location>
</feature>
<evidence type="ECO:0000313" key="6">
    <source>
        <dbReference type="RefSeq" id="XP_016933391.3"/>
    </source>
</evidence>
<evidence type="ECO:0000259" key="3">
    <source>
        <dbReference type="PROSITE" id="PS51029"/>
    </source>
</evidence>
<dbReference type="InterPro" id="IPR004210">
    <property type="entry name" value="BESS_motif"/>
</dbReference>
<accession>A0AB39ZCV2</accession>
<keyword evidence="5" id="KW-1185">Reference proteome</keyword>
<organism evidence="5 6">
    <name type="scientific">Drosophila suzukii</name>
    <name type="common">Spotted-wing drosophila fruit fly</name>
    <dbReference type="NCBI Taxonomy" id="28584"/>
    <lineage>
        <taxon>Eukaryota</taxon>
        <taxon>Metazoa</taxon>
        <taxon>Ecdysozoa</taxon>
        <taxon>Arthropoda</taxon>
        <taxon>Hexapoda</taxon>
        <taxon>Insecta</taxon>
        <taxon>Pterygota</taxon>
        <taxon>Neoptera</taxon>
        <taxon>Endopterygota</taxon>
        <taxon>Diptera</taxon>
        <taxon>Brachycera</taxon>
        <taxon>Muscomorpha</taxon>
        <taxon>Ephydroidea</taxon>
        <taxon>Drosophilidae</taxon>
        <taxon>Drosophila</taxon>
        <taxon>Sophophora</taxon>
    </lineage>
</organism>
<keyword evidence="1" id="KW-0539">Nucleus</keyword>
<dbReference type="PROSITE" id="PS51031">
    <property type="entry name" value="BESS"/>
    <property type="match status" value="1"/>
</dbReference>
<gene>
    <name evidence="6" type="primary">hng3</name>
</gene>
<evidence type="ECO:0000256" key="2">
    <source>
        <dbReference type="SAM" id="MobiDB-lite"/>
    </source>
</evidence>
<dbReference type="PROSITE" id="PS51029">
    <property type="entry name" value="MADF"/>
    <property type="match status" value="1"/>
</dbReference>
<dbReference type="AlphaFoldDB" id="A0AB39ZCV2"/>
<dbReference type="SMART" id="SM00595">
    <property type="entry name" value="MADF"/>
    <property type="match status" value="1"/>
</dbReference>
<dbReference type="GO" id="GO:0003677">
    <property type="term" value="F:DNA binding"/>
    <property type="evidence" value="ECO:0007669"/>
    <property type="project" value="InterPro"/>
</dbReference>
<dbReference type="PANTHER" id="PTHR12243:SF64">
    <property type="entry name" value="DORSAL INTERACTING PROTEIN 3-RELATED"/>
    <property type="match status" value="1"/>
</dbReference>
<dbReference type="GeneID" id="108012494"/>
<name>A0AB39ZCV2_DROSZ</name>
<feature type="region of interest" description="Disordered" evidence="2">
    <location>
        <begin position="289"/>
        <end position="316"/>
    </location>
</feature>
<dbReference type="GO" id="GO:0005634">
    <property type="term" value="C:nucleus"/>
    <property type="evidence" value="ECO:0007669"/>
    <property type="project" value="UniProtKB-SubCell"/>
</dbReference>
<dbReference type="Proteomes" id="UP001652628">
    <property type="component" value="Chromosome 3"/>
</dbReference>
<dbReference type="Pfam" id="PF10545">
    <property type="entry name" value="MADF_DNA_bdg"/>
    <property type="match status" value="1"/>
</dbReference>
<dbReference type="PANTHER" id="PTHR12243">
    <property type="entry name" value="MADF DOMAIN TRANSCRIPTION FACTOR"/>
    <property type="match status" value="1"/>
</dbReference>
<dbReference type="Pfam" id="PF02944">
    <property type="entry name" value="BESS"/>
    <property type="match status" value="1"/>
</dbReference>
<feature type="domain" description="MADF" evidence="3">
    <location>
        <begin position="5"/>
        <end position="95"/>
    </location>
</feature>
<dbReference type="InterPro" id="IPR039353">
    <property type="entry name" value="TF_Adf1"/>
</dbReference>